<feature type="transmembrane region" description="Helical" evidence="5">
    <location>
        <begin position="156"/>
        <end position="176"/>
    </location>
</feature>
<dbReference type="PRINTS" id="PR00237">
    <property type="entry name" value="GPCRRHODOPSN"/>
</dbReference>
<dbReference type="InterPro" id="IPR000276">
    <property type="entry name" value="GPCR_Rhodpsn"/>
</dbReference>
<feature type="transmembrane region" description="Helical" evidence="5">
    <location>
        <begin position="69"/>
        <end position="91"/>
    </location>
</feature>
<evidence type="ECO:0000313" key="7">
    <source>
        <dbReference type="EMBL" id="ELU18716.1"/>
    </source>
</evidence>
<evidence type="ECO:0000256" key="3">
    <source>
        <dbReference type="ARBA" id="ARBA00022989"/>
    </source>
</evidence>
<gene>
    <name evidence="7" type="ORF">CAPTEDRAFT_218440</name>
</gene>
<evidence type="ECO:0000313" key="9">
    <source>
        <dbReference type="Proteomes" id="UP000014760"/>
    </source>
</evidence>
<dbReference type="HOGENOM" id="CLU_009579_24_7_1"/>
<evidence type="ECO:0000256" key="5">
    <source>
        <dbReference type="SAM" id="Phobius"/>
    </source>
</evidence>
<dbReference type="CDD" id="cd14978">
    <property type="entry name" value="7tmA_FMRFamide_R-like"/>
    <property type="match status" value="1"/>
</dbReference>
<evidence type="ECO:0000313" key="8">
    <source>
        <dbReference type="EnsemblMetazoa" id="CapteP218440"/>
    </source>
</evidence>
<evidence type="ECO:0000256" key="4">
    <source>
        <dbReference type="ARBA" id="ARBA00023136"/>
    </source>
</evidence>
<feature type="transmembrane region" description="Helical" evidence="5">
    <location>
        <begin position="208"/>
        <end position="232"/>
    </location>
</feature>
<evidence type="ECO:0000259" key="6">
    <source>
        <dbReference type="PROSITE" id="PS50262"/>
    </source>
</evidence>
<dbReference type="EMBL" id="KB291799">
    <property type="protein sequence ID" value="ELU18716.1"/>
    <property type="molecule type" value="Genomic_DNA"/>
</dbReference>
<protein>
    <recommendedName>
        <fullName evidence="6">G-protein coupled receptors family 1 profile domain-containing protein</fullName>
    </recommendedName>
</protein>
<dbReference type="Proteomes" id="UP000014760">
    <property type="component" value="Unassembled WGS sequence"/>
</dbReference>
<dbReference type="PROSITE" id="PS50262">
    <property type="entry name" value="G_PROTEIN_RECEP_F1_2"/>
    <property type="match status" value="1"/>
</dbReference>
<dbReference type="STRING" id="283909.R7VM08"/>
<keyword evidence="9" id="KW-1185">Reference proteome</keyword>
<evidence type="ECO:0000256" key="1">
    <source>
        <dbReference type="ARBA" id="ARBA00004370"/>
    </source>
</evidence>
<dbReference type="EMBL" id="AMQN01000498">
    <property type="status" value="NOT_ANNOTATED_CDS"/>
    <property type="molecule type" value="Genomic_DNA"/>
</dbReference>
<feature type="transmembrane region" description="Helical" evidence="5">
    <location>
        <begin position="107"/>
        <end position="135"/>
    </location>
</feature>
<dbReference type="Gene3D" id="1.20.1070.10">
    <property type="entry name" value="Rhodopsin 7-helix transmembrane proteins"/>
    <property type="match status" value="1"/>
</dbReference>
<name>R7VM08_CAPTE</name>
<reference evidence="8" key="3">
    <citation type="submission" date="2015-06" db="UniProtKB">
        <authorList>
            <consortium name="EnsemblMetazoa"/>
        </authorList>
    </citation>
    <scope>IDENTIFICATION</scope>
</reference>
<organism evidence="7">
    <name type="scientific">Capitella teleta</name>
    <name type="common">Polychaete worm</name>
    <dbReference type="NCBI Taxonomy" id="283909"/>
    <lineage>
        <taxon>Eukaryota</taxon>
        <taxon>Metazoa</taxon>
        <taxon>Spiralia</taxon>
        <taxon>Lophotrochozoa</taxon>
        <taxon>Annelida</taxon>
        <taxon>Polychaeta</taxon>
        <taxon>Sedentaria</taxon>
        <taxon>Scolecida</taxon>
        <taxon>Capitellidae</taxon>
        <taxon>Capitella</taxon>
    </lineage>
</organism>
<dbReference type="PANTHER" id="PTHR46641:SF2">
    <property type="entry name" value="FMRFAMIDE RECEPTOR"/>
    <property type="match status" value="1"/>
</dbReference>
<keyword evidence="3 5" id="KW-1133">Transmembrane helix</keyword>
<feature type="transmembrane region" description="Helical" evidence="5">
    <location>
        <begin position="260"/>
        <end position="281"/>
    </location>
</feature>
<keyword evidence="2 5" id="KW-0812">Transmembrane</keyword>
<sequence length="443" mass="49843">MENMTSEEEVCGFTSQFNVSFGDAFELPYVKYRFATEVIVGGIFCVFGLVGNAVSFVVLGFIPGQSTPVLLRALALADILYLIACLFFQVFKPVHYYISAVSAALPWFAYIEVVVWPLATMAQTASVWLIVLVSGDRCLGISRPLHAKSIATRTRALIAVLCVALFAIFFNLPTAFDLDMNTISDTCSNETRFEVGASDLAKDPMYQLVYKVIFCFIFRTAIPLFLVIGFNVQILRAIRRSRLSHIDALNNKSPRSLNKVVACVVCIFIVCELPDFAYRVLRVVLLMLRSDQVEWSKARYFPHFSNLMLTVNSSINFIAYYGMGKQFRQILREVSCKCRGKRQPSAPLTSRQTSLSTTKTTSLVVRMHSLVGHHNIDINALNPSSKQIGLHAMGYSSFAARRLFYQIDVLWENSSECDEGKFLMSETCTRKRSNLTRTLQLML</sequence>
<dbReference type="GO" id="GO:0016020">
    <property type="term" value="C:membrane"/>
    <property type="evidence" value="ECO:0007669"/>
    <property type="project" value="UniProtKB-SubCell"/>
</dbReference>
<comment type="subcellular location">
    <subcellularLocation>
        <location evidence="1">Membrane</location>
    </subcellularLocation>
</comment>
<dbReference type="PANTHER" id="PTHR46641">
    <property type="entry name" value="FMRFAMIDE RECEPTOR-RELATED"/>
    <property type="match status" value="1"/>
</dbReference>
<dbReference type="AlphaFoldDB" id="R7VM08"/>
<dbReference type="GO" id="GO:0004930">
    <property type="term" value="F:G protein-coupled receptor activity"/>
    <property type="evidence" value="ECO:0007669"/>
    <property type="project" value="InterPro"/>
</dbReference>
<dbReference type="InterPro" id="IPR017452">
    <property type="entry name" value="GPCR_Rhodpsn_7TM"/>
</dbReference>
<proteinExistence type="predicted"/>
<dbReference type="EnsemblMetazoa" id="CapteT218440">
    <property type="protein sequence ID" value="CapteP218440"/>
    <property type="gene ID" value="CapteG218440"/>
</dbReference>
<dbReference type="InterPro" id="IPR052954">
    <property type="entry name" value="GPCR-Ligand_Int"/>
</dbReference>
<evidence type="ECO:0000256" key="2">
    <source>
        <dbReference type="ARBA" id="ARBA00022692"/>
    </source>
</evidence>
<feature type="domain" description="G-protein coupled receptors family 1 profile" evidence="6">
    <location>
        <begin position="41"/>
        <end position="320"/>
    </location>
</feature>
<reference evidence="7 9" key="2">
    <citation type="journal article" date="2013" name="Nature">
        <title>Insights into bilaterian evolution from three spiralian genomes.</title>
        <authorList>
            <person name="Simakov O."/>
            <person name="Marletaz F."/>
            <person name="Cho S.J."/>
            <person name="Edsinger-Gonzales E."/>
            <person name="Havlak P."/>
            <person name="Hellsten U."/>
            <person name="Kuo D.H."/>
            <person name="Larsson T."/>
            <person name="Lv J."/>
            <person name="Arendt D."/>
            <person name="Savage R."/>
            <person name="Osoegawa K."/>
            <person name="de Jong P."/>
            <person name="Grimwood J."/>
            <person name="Chapman J.A."/>
            <person name="Shapiro H."/>
            <person name="Aerts A."/>
            <person name="Otillar R.P."/>
            <person name="Terry A.Y."/>
            <person name="Boore J.L."/>
            <person name="Grigoriev I.V."/>
            <person name="Lindberg D.R."/>
            <person name="Seaver E.C."/>
            <person name="Weisblat D.A."/>
            <person name="Putnam N.H."/>
            <person name="Rokhsar D.S."/>
        </authorList>
    </citation>
    <scope>NUCLEOTIDE SEQUENCE</scope>
    <source>
        <strain evidence="7 9">I ESC-2004</strain>
    </source>
</reference>
<feature type="transmembrane region" description="Helical" evidence="5">
    <location>
        <begin position="38"/>
        <end position="62"/>
    </location>
</feature>
<keyword evidence="4 5" id="KW-0472">Membrane</keyword>
<dbReference type="SUPFAM" id="SSF81321">
    <property type="entry name" value="Family A G protein-coupled receptor-like"/>
    <property type="match status" value="1"/>
</dbReference>
<dbReference type="Pfam" id="PF00001">
    <property type="entry name" value="7tm_1"/>
    <property type="match status" value="1"/>
</dbReference>
<dbReference type="OMA" id="TIANYHV"/>
<accession>R7VM08</accession>
<reference evidence="9" key="1">
    <citation type="submission" date="2012-12" db="EMBL/GenBank/DDBJ databases">
        <authorList>
            <person name="Hellsten U."/>
            <person name="Grimwood J."/>
            <person name="Chapman J.A."/>
            <person name="Shapiro H."/>
            <person name="Aerts A."/>
            <person name="Otillar R.P."/>
            <person name="Terry A.Y."/>
            <person name="Boore J.L."/>
            <person name="Simakov O."/>
            <person name="Marletaz F."/>
            <person name="Cho S.-J."/>
            <person name="Edsinger-Gonzales E."/>
            <person name="Havlak P."/>
            <person name="Kuo D.-H."/>
            <person name="Larsson T."/>
            <person name="Lv J."/>
            <person name="Arendt D."/>
            <person name="Savage R."/>
            <person name="Osoegawa K."/>
            <person name="de Jong P."/>
            <person name="Lindberg D.R."/>
            <person name="Seaver E.C."/>
            <person name="Weisblat D.A."/>
            <person name="Putnam N.H."/>
            <person name="Grigoriev I.V."/>
            <person name="Rokhsar D.S."/>
        </authorList>
    </citation>
    <scope>NUCLEOTIDE SEQUENCE</scope>
    <source>
        <strain evidence="9">I ESC-2004</strain>
    </source>
</reference>
<dbReference type="OrthoDB" id="10011262at2759"/>